<sequence>MVETKDETKKNLYNDLEKVIHYLPDNTSMKMTLLTWDDSAKLWPTKSTGQQIGHGIARTLDYVGRVALAFSVDKPMTSWQIWDDDDRRKVLRRIKGMGWDDNFQVDVTGEVSGVAVAAWDPDHKEKVIDAAVLTLHLQVIPKNGAAKHGIDRYIIELKCVDAATAKQHENDNLDQNLTALGQVTFCDSSPTESTTSETHSVSSSISLGVDVGFFGATPTGTATSSYSLSTSDSWTQPNIRCADYSDRNTVKKVFEVSGESQKHTLNFKLSTALHAPHETFGSNRTLENGDKIAFELGIRAEKTITAHTISDWGLSSAGDIGDTTENLPFTKTMATQARQIIWLNAPPESTAMIAKKVEKSLSHA</sequence>
<name>A0AAD7IB80_9AGAR</name>
<keyword evidence="2" id="KW-1185">Reference proteome</keyword>
<evidence type="ECO:0000313" key="1">
    <source>
        <dbReference type="EMBL" id="KAJ7739193.1"/>
    </source>
</evidence>
<comment type="caution">
    <text evidence="1">The sequence shown here is derived from an EMBL/GenBank/DDBJ whole genome shotgun (WGS) entry which is preliminary data.</text>
</comment>
<evidence type="ECO:0000313" key="2">
    <source>
        <dbReference type="Proteomes" id="UP001215598"/>
    </source>
</evidence>
<gene>
    <name evidence="1" type="ORF">B0H16DRAFT_1465449</name>
</gene>
<organism evidence="1 2">
    <name type="scientific">Mycena metata</name>
    <dbReference type="NCBI Taxonomy" id="1033252"/>
    <lineage>
        <taxon>Eukaryota</taxon>
        <taxon>Fungi</taxon>
        <taxon>Dikarya</taxon>
        <taxon>Basidiomycota</taxon>
        <taxon>Agaricomycotina</taxon>
        <taxon>Agaricomycetes</taxon>
        <taxon>Agaricomycetidae</taxon>
        <taxon>Agaricales</taxon>
        <taxon>Marasmiineae</taxon>
        <taxon>Mycenaceae</taxon>
        <taxon>Mycena</taxon>
    </lineage>
</organism>
<dbReference type="Proteomes" id="UP001215598">
    <property type="component" value="Unassembled WGS sequence"/>
</dbReference>
<reference evidence="1" key="1">
    <citation type="submission" date="2023-03" db="EMBL/GenBank/DDBJ databases">
        <title>Massive genome expansion in bonnet fungi (Mycena s.s.) driven by repeated elements and novel gene families across ecological guilds.</title>
        <authorList>
            <consortium name="Lawrence Berkeley National Laboratory"/>
            <person name="Harder C.B."/>
            <person name="Miyauchi S."/>
            <person name="Viragh M."/>
            <person name="Kuo A."/>
            <person name="Thoen E."/>
            <person name="Andreopoulos B."/>
            <person name="Lu D."/>
            <person name="Skrede I."/>
            <person name="Drula E."/>
            <person name="Henrissat B."/>
            <person name="Morin E."/>
            <person name="Kohler A."/>
            <person name="Barry K."/>
            <person name="LaButti K."/>
            <person name="Morin E."/>
            <person name="Salamov A."/>
            <person name="Lipzen A."/>
            <person name="Mereny Z."/>
            <person name="Hegedus B."/>
            <person name="Baldrian P."/>
            <person name="Stursova M."/>
            <person name="Weitz H."/>
            <person name="Taylor A."/>
            <person name="Grigoriev I.V."/>
            <person name="Nagy L.G."/>
            <person name="Martin F."/>
            <person name="Kauserud H."/>
        </authorList>
    </citation>
    <scope>NUCLEOTIDE SEQUENCE</scope>
    <source>
        <strain evidence="1">CBHHK182m</strain>
    </source>
</reference>
<proteinExistence type="predicted"/>
<accession>A0AAD7IB80</accession>
<protein>
    <submittedName>
        <fullName evidence="1">Uncharacterized protein</fullName>
    </submittedName>
</protein>
<dbReference type="AlphaFoldDB" id="A0AAD7IB80"/>
<dbReference type="EMBL" id="JARKIB010000108">
    <property type="protein sequence ID" value="KAJ7739193.1"/>
    <property type="molecule type" value="Genomic_DNA"/>
</dbReference>